<keyword evidence="8" id="KW-0143">Chaperone</keyword>
<evidence type="ECO:0000256" key="1">
    <source>
        <dbReference type="ARBA" id="ARBA00004651"/>
    </source>
</evidence>
<evidence type="ECO:0000256" key="7">
    <source>
        <dbReference type="ARBA" id="ARBA00023136"/>
    </source>
</evidence>
<comment type="similarity">
    <text evidence="9">Belongs to the OXA1/ALB3/YidC family.</text>
</comment>
<dbReference type="GO" id="GO:0015031">
    <property type="term" value="P:protein transport"/>
    <property type="evidence" value="ECO:0007669"/>
    <property type="project" value="UniProtKB-KW"/>
</dbReference>
<evidence type="ECO:0000256" key="10">
    <source>
        <dbReference type="SAM" id="Phobius"/>
    </source>
</evidence>
<keyword evidence="6 10" id="KW-1133">Transmembrane helix</keyword>
<dbReference type="GO" id="GO:0032977">
    <property type="term" value="F:membrane insertase activity"/>
    <property type="evidence" value="ECO:0007669"/>
    <property type="project" value="InterPro"/>
</dbReference>
<dbReference type="AlphaFoldDB" id="A0A9D9N7J1"/>
<evidence type="ECO:0000259" key="11">
    <source>
        <dbReference type="Pfam" id="PF02096"/>
    </source>
</evidence>
<evidence type="ECO:0000256" key="5">
    <source>
        <dbReference type="ARBA" id="ARBA00022927"/>
    </source>
</evidence>
<reference evidence="12" key="2">
    <citation type="journal article" date="2021" name="PeerJ">
        <title>Extensive microbial diversity within the chicken gut microbiome revealed by metagenomics and culture.</title>
        <authorList>
            <person name="Gilroy R."/>
            <person name="Ravi A."/>
            <person name="Getino M."/>
            <person name="Pursley I."/>
            <person name="Horton D.L."/>
            <person name="Alikhan N.F."/>
            <person name="Baker D."/>
            <person name="Gharbi K."/>
            <person name="Hall N."/>
            <person name="Watson M."/>
            <person name="Adriaenssens E.M."/>
            <person name="Foster-Nyarko E."/>
            <person name="Jarju S."/>
            <person name="Secka A."/>
            <person name="Antonio M."/>
            <person name="Oren A."/>
            <person name="Chaudhuri R.R."/>
            <person name="La Ragione R."/>
            <person name="Hildebrand F."/>
            <person name="Pallen M.J."/>
        </authorList>
    </citation>
    <scope>NUCLEOTIDE SEQUENCE</scope>
    <source>
        <strain evidence="12">E3-2379</strain>
    </source>
</reference>
<feature type="transmembrane region" description="Helical" evidence="10">
    <location>
        <begin position="286"/>
        <end position="308"/>
    </location>
</feature>
<dbReference type="InterPro" id="IPR047196">
    <property type="entry name" value="YidC_ALB_C"/>
</dbReference>
<dbReference type="Pfam" id="PF02096">
    <property type="entry name" value="60KD_IMP"/>
    <property type="match status" value="1"/>
</dbReference>
<keyword evidence="4 9" id="KW-0812">Transmembrane</keyword>
<keyword evidence="5" id="KW-0653">Protein transport</keyword>
<dbReference type="GO" id="GO:0005886">
    <property type="term" value="C:plasma membrane"/>
    <property type="evidence" value="ECO:0007669"/>
    <property type="project" value="UniProtKB-SubCell"/>
</dbReference>
<evidence type="ECO:0000313" key="12">
    <source>
        <dbReference type="EMBL" id="MBO8463233.1"/>
    </source>
</evidence>
<dbReference type="InterPro" id="IPR001708">
    <property type="entry name" value="YidC/ALB3/OXA1/COX18"/>
</dbReference>
<sequence length="438" mass="49151">MLLTQQSGFLKPFAIAMGWIMEWIFNILNAIGIGNIGITIILFTIVIRVILLPMTIKQQKFSKMTQLMQPEMKKIQKKYRGKKDQASIAKQNEEIQALYAKYGVSPSGSCLQMIIQLPILFSLYRVMYNIPAYIRPMKELFVNIITPIQQVDGFADKFYQVQQASNIKPGMVKLVEEGVTPTVNQMVDVMNKFTPEAWEKLKDAFASSPDVVAAISENTAKIHDFNQFLFGINLTETPANMGFFSVYLLIPIAAALFSFLSSYSMMSKSNVDKNDPTAKMTKGMMIYMPLMSAFISFTVPAGLGLYWAMGSLVMWVQQVLINKHLEHMDVEKFIAQNRERAEKRAAKGKKSFMQRMAEMEARNAGVPDESSSNQKSISDIAAINTKKVLNKAATNSVDINDDLDMSSHTMEHMGDIASKANIMLKYDQKKSGNKGGNK</sequence>
<protein>
    <submittedName>
        <fullName evidence="12">YidC/Oxa1 family membrane protein insertase</fullName>
    </submittedName>
</protein>
<keyword evidence="3" id="KW-1003">Cell membrane</keyword>
<gene>
    <name evidence="12" type="ORF">IAC13_04795</name>
</gene>
<keyword evidence="7 10" id="KW-0472">Membrane</keyword>
<comment type="caution">
    <text evidence="12">The sequence shown here is derived from an EMBL/GenBank/DDBJ whole genome shotgun (WGS) entry which is preliminary data.</text>
</comment>
<feature type="transmembrane region" description="Helical" evidence="10">
    <location>
        <begin position="37"/>
        <end position="56"/>
    </location>
</feature>
<feature type="transmembrane region" description="Helical" evidence="10">
    <location>
        <begin position="246"/>
        <end position="266"/>
    </location>
</feature>
<name>A0A9D9N7J1_9FIRM</name>
<evidence type="ECO:0000256" key="9">
    <source>
        <dbReference type="RuleBase" id="RU003945"/>
    </source>
</evidence>
<evidence type="ECO:0000256" key="2">
    <source>
        <dbReference type="ARBA" id="ARBA00022448"/>
    </source>
</evidence>
<evidence type="ECO:0000256" key="4">
    <source>
        <dbReference type="ARBA" id="ARBA00022692"/>
    </source>
</evidence>
<organism evidence="12 13">
    <name type="scientific">Candidatus Scybalomonas excrementavium</name>
    <dbReference type="NCBI Taxonomy" id="2840943"/>
    <lineage>
        <taxon>Bacteria</taxon>
        <taxon>Bacillati</taxon>
        <taxon>Bacillota</taxon>
        <taxon>Clostridia</taxon>
        <taxon>Lachnospirales</taxon>
        <taxon>Lachnospiraceae</taxon>
        <taxon>Lachnospiraceae incertae sedis</taxon>
        <taxon>Candidatus Scybalomonas</taxon>
    </lineage>
</organism>
<dbReference type="Proteomes" id="UP000823618">
    <property type="component" value="Unassembled WGS sequence"/>
</dbReference>
<dbReference type="PANTHER" id="PTHR12428">
    <property type="entry name" value="OXA1"/>
    <property type="match status" value="1"/>
</dbReference>
<dbReference type="InterPro" id="IPR028055">
    <property type="entry name" value="YidC/Oxa/ALB_C"/>
</dbReference>
<evidence type="ECO:0000256" key="6">
    <source>
        <dbReference type="ARBA" id="ARBA00022989"/>
    </source>
</evidence>
<proteinExistence type="inferred from homology"/>
<accession>A0A9D9N7J1</accession>
<evidence type="ECO:0000313" key="13">
    <source>
        <dbReference type="Proteomes" id="UP000823618"/>
    </source>
</evidence>
<evidence type="ECO:0000256" key="3">
    <source>
        <dbReference type="ARBA" id="ARBA00022475"/>
    </source>
</evidence>
<dbReference type="NCBIfam" id="TIGR03592">
    <property type="entry name" value="yidC_oxa1_cterm"/>
    <property type="match status" value="1"/>
</dbReference>
<dbReference type="PANTHER" id="PTHR12428:SF65">
    <property type="entry name" value="CYTOCHROME C OXIDASE ASSEMBLY PROTEIN COX18, MITOCHONDRIAL"/>
    <property type="match status" value="1"/>
</dbReference>
<reference evidence="12" key="1">
    <citation type="submission" date="2020-10" db="EMBL/GenBank/DDBJ databases">
        <authorList>
            <person name="Gilroy R."/>
        </authorList>
    </citation>
    <scope>NUCLEOTIDE SEQUENCE</scope>
    <source>
        <strain evidence="12">E3-2379</strain>
    </source>
</reference>
<feature type="domain" description="Membrane insertase YidC/Oxa/ALB C-terminal" evidence="11">
    <location>
        <begin position="37"/>
        <end position="323"/>
    </location>
</feature>
<dbReference type="GO" id="GO:0051205">
    <property type="term" value="P:protein insertion into membrane"/>
    <property type="evidence" value="ECO:0007669"/>
    <property type="project" value="TreeGrafter"/>
</dbReference>
<feature type="transmembrane region" description="Helical" evidence="10">
    <location>
        <begin position="12"/>
        <end position="31"/>
    </location>
</feature>
<dbReference type="CDD" id="cd20070">
    <property type="entry name" value="5TM_YidC_Alb3"/>
    <property type="match status" value="1"/>
</dbReference>
<keyword evidence="2" id="KW-0813">Transport</keyword>
<evidence type="ECO:0000256" key="8">
    <source>
        <dbReference type="ARBA" id="ARBA00023186"/>
    </source>
</evidence>
<comment type="subcellular location">
    <subcellularLocation>
        <location evidence="1">Cell membrane</location>
        <topology evidence="1">Multi-pass membrane protein</topology>
    </subcellularLocation>
    <subcellularLocation>
        <location evidence="9">Membrane</location>
        <topology evidence="9">Multi-pass membrane protein</topology>
    </subcellularLocation>
</comment>
<dbReference type="EMBL" id="JADIML010000136">
    <property type="protein sequence ID" value="MBO8463233.1"/>
    <property type="molecule type" value="Genomic_DNA"/>
</dbReference>